<reference evidence="2" key="2">
    <citation type="submission" date="2022-06" db="UniProtKB">
        <authorList>
            <consortium name="EnsemblMetazoa"/>
        </authorList>
    </citation>
    <scope>IDENTIFICATION</scope>
    <source>
        <strain evidence="2">DF5081</strain>
    </source>
</reference>
<keyword evidence="3" id="KW-1185">Reference proteome</keyword>
<organism evidence="2 3">
    <name type="scientific">Caenorhabditis japonica</name>
    <dbReference type="NCBI Taxonomy" id="281687"/>
    <lineage>
        <taxon>Eukaryota</taxon>
        <taxon>Metazoa</taxon>
        <taxon>Ecdysozoa</taxon>
        <taxon>Nematoda</taxon>
        <taxon>Chromadorea</taxon>
        <taxon>Rhabditida</taxon>
        <taxon>Rhabditina</taxon>
        <taxon>Rhabditomorpha</taxon>
        <taxon>Rhabditoidea</taxon>
        <taxon>Rhabditidae</taxon>
        <taxon>Peloderinae</taxon>
        <taxon>Caenorhabditis</taxon>
    </lineage>
</organism>
<reference evidence="3" key="1">
    <citation type="submission" date="2010-08" db="EMBL/GenBank/DDBJ databases">
        <authorList>
            <consortium name="Caenorhabditis japonica Sequencing Consortium"/>
            <person name="Wilson R.K."/>
        </authorList>
    </citation>
    <scope>NUCLEOTIDE SEQUENCE [LARGE SCALE GENOMIC DNA]</scope>
    <source>
        <strain evidence="3">DF5081</strain>
    </source>
</reference>
<evidence type="ECO:0000313" key="3">
    <source>
        <dbReference type="Proteomes" id="UP000005237"/>
    </source>
</evidence>
<dbReference type="PANTHER" id="PTHR18934">
    <property type="entry name" value="ATP-DEPENDENT RNA HELICASE"/>
    <property type="match status" value="1"/>
</dbReference>
<dbReference type="PANTHER" id="PTHR18934:SF213">
    <property type="entry name" value="3'-5' RNA HELICASE YTHDC2"/>
    <property type="match status" value="1"/>
</dbReference>
<dbReference type="Gene3D" id="3.40.50.300">
    <property type="entry name" value="P-loop containing nucleotide triphosphate hydrolases"/>
    <property type="match status" value="1"/>
</dbReference>
<dbReference type="SUPFAM" id="SSF52540">
    <property type="entry name" value="P-loop containing nucleoside triphosphate hydrolases"/>
    <property type="match status" value="1"/>
</dbReference>
<dbReference type="Proteomes" id="UP000005237">
    <property type="component" value="Unassembled WGS sequence"/>
</dbReference>
<sequence>MVLLSSQQLIINFENSQFSHGSDAKQSQFHCQEENKVSNDNTHDEWVSGEYQTADGDIIDGSTMNHFMSAVGESSTRPIMHSQTSSNSPLVSDSTELKKGFGRFTANKEVGFGFGEKHGMAETIERKFRKEMKTVLSNRQGYYHPEIDKHVANTDFSKLRLGEKYNVFFGGDFKASIDHHLLDSVLKYIADSPVFGSILVFLPGYDDIQEIMYRIDQWRGSLTNYRNTLVIPLHSQMHSIDHSEIFKPVAQDTRKIILATNIAEASITIEDVIFVVDTGKVKEKAYNYEAKLSTLTVSPISKSNAKQRSGRAGRVSNGYCIRLYSEQEFESMPETQVAEMKRVAIYDVTLHAKLFAPRGTRVVDFLSLAPEPPSVEAISQSIAFLEQVGAFYSPSRRSDADDEDIEPELTDLGRLMARLPLDPQLSRMLLFGLALKCLTPIVNLVAMLANRDPCE</sequence>
<dbReference type="AlphaFoldDB" id="A0A8R1I967"/>
<dbReference type="CDD" id="cd18791">
    <property type="entry name" value="SF2_C_RHA"/>
    <property type="match status" value="1"/>
</dbReference>
<dbReference type="PROSITE" id="PS51194">
    <property type="entry name" value="HELICASE_CTER"/>
    <property type="match status" value="1"/>
</dbReference>
<dbReference type="InterPro" id="IPR001650">
    <property type="entry name" value="Helicase_C-like"/>
</dbReference>
<feature type="domain" description="Helicase C-terminal" evidence="1">
    <location>
        <begin position="181"/>
        <end position="356"/>
    </location>
</feature>
<evidence type="ECO:0000259" key="1">
    <source>
        <dbReference type="PROSITE" id="PS51194"/>
    </source>
</evidence>
<dbReference type="Pfam" id="PF00271">
    <property type="entry name" value="Helicase_C"/>
    <property type="match status" value="1"/>
</dbReference>
<dbReference type="SMART" id="SM00847">
    <property type="entry name" value="HA2"/>
    <property type="match status" value="1"/>
</dbReference>
<dbReference type="GO" id="GO:0003723">
    <property type="term" value="F:RNA binding"/>
    <property type="evidence" value="ECO:0007669"/>
    <property type="project" value="TreeGrafter"/>
</dbReference>
<protein>
    <submittedName>
        <fullName evidence="2">Helicase C-terminal domain-containing protein</fullName>
    </submittedName>
</protein>
<proteinExistence type="predicted"/>
<name>A0A8R1I967_CAEJA</name>
<dbReference type="SMART" id="SM00490">
    <property type="entry name" value="HELICc"/>
    <property type="match status" value="1"/>
</dbReference>
<dbReference type="InterPro" id="IPR007502">
    <property type="entry name" value="Helicase-assoc_dom"/>
</dbReference>
<evidence type="ECO:0000313" key="2">
    <source>
        <dbReference type="EnsemblMetazoa" id="CJA18839.1"/>
    </source>
</evidence>
<dbReference type="Gene3D" id="1.20.120.1080">
    <property type="match status" value="1"/>
</dbReference>
<dbReference type="InterPro" id="IPR027417">
    <property type="entry name" value="P-loop_NTPase"/>
</dbReference>
<dbReference type="Pfam" id="PF21010">
    <property type="entry name" value="HA2_C"/>
    <property type="match status" value="1"/>
</dbReference>
<accession>A0A8R1I967</accession>
<dbReference type="EnsemblMetazoa" id="CJA18839.1">
    <property type="protein sequence ID" value="CJA18839.1"/>
    <property type="gene ID" value="WBGene00138043"/>
</dbReference>
<dbReference type="GO" id="GO:0004386">
    <property type="term" value="F:helicase activity"/>
    <property type="evidence" value="ECO:0007669"/>
    <property type="project" value="TreeGrafter"/>
</dbReference>